<dbReference type="Pfam" id="PF02563">
    <property type="entry name" value="Poly_export"/>
    <property type="match status" value="1"/>
</dbReference>
<evidence type="ECO:0000256" key="8">
    <source>
        <dbReference type="ARBA" id="ARBA00023047"/>
    </source>
</evidence>
<feature type="chain" id="PRO_5012462928" evidence="15">
    <location>
        <begin position="26"/>
        <end position="188"/>
    </location>
</feature>
<evidence type="ECO:0000256" key="7">
    <source>
        <dbReference type="ARBA" id="ARBA00022729"/>
    </source>
</evidence>
<keyword evidence="8" id="KW-0625">Polysaccharide transport</keyword>
<evidence type="ECO:0000256" key="11">
    <source>
        <dbReference type="ARBA" id="ARBA00023136"/>
    </source>
</evidence>
<evidence type="ECO:0000256" key="13">
    <source>
        <dbReference type="ARBA" id="ARBA00023237"/>
    </source>
</evidence>
<evidence type="ECO:0000259" key="17">
    <source>
        <dbReference type="Pfam" id="PF22461"/>
    </source>
</evidence>
<gene>
    <name evidence="18" type="ORF">BST96_08060</name>
</gene>
<dbReference type="InterPro" id="IPR054765">
    <property type="entry name" value="SLBB_dom"/>
</dbReference>
<dbReference type="Gene3D" id="3.10.560.10">
    <property type="entry name" value="Outer membrane lipoprotein wza domain like"/>
    <property type="match status" value="1"/>
</dbReference>
<evidence type="ECO:0000313" key="18">
    <source>
        <dbReference type="EMBL" id="ARN74078.1"/>
    </source>
</evidence>
<evidence type="ECO:0000256" key="4">
    <source>
        <dbReference type="ARBA" id="ARBA00022452"/>
    </source>
</evidence>
<evidence type="ECO:0000256" key="1">
    <source>
        <dbReference type="ARBA" id="ARBA00004571"/>
    </source>
</evidence>
<keyword evidence="12" id="KW-0564">Palmitate</keyword>
<dbReference type="PANTHER" id="PTHR33619">
    <property type="entry name" value="POLYSACCHARIDE EXPORT PROTEIN GFCE-RELATED"/>
    <property type="match status" value="1"/>
</dbReference>
<dbReference type="OrthoDB" id="9808948at2"/>
<reference evidence="18 19" key="1">
    <citation type="submission" date="2016-11" db="EMBL/GenBank/DDBJ databases">
        <title>Trade-off between light-utilization and light-protection in marine flavobacteria.</title>
        <authorList>
            <person name="Kumagai Y."/>
        </authorList>
    </citation>
    <scope>NUCLEOTIDE SEQUENCE [LARGE SCALE GENOMIC DNA]</scope>
    <source>
        <strain evidence="18 19">NBRC 107125</strain>
    </source>
</reference>
<evidence type="ECO:0000256" key="9">
    <source>
        <dbReference type="ARBA" id="ARBA00023065"/>
    </source>
</evidence>
<evidence type="ECO:0000256" key="2">
    <source>
        <dbReference type="ARBA" id="ARBA00009450"/>
    </source>
</evidence>
<dbReference type="GO" id="GO:0015288">
    <property type="term" value="F:porin activity"/>
    <property type="evidence" value="ECO:0007669"/>
    <property type="project" value="UniProtKB-KW"/>
</dbReference>
<dbReference type="GO" id="GO:0015159">
    <property type="term" value="F:polysaccharide transmembrane transporter activity"/>
    <property type="evidence" value="ECO:0007669"/>
    <property type="project" value="InterPro"/>
</dbReference>
<evidence type="ECO:0000259" key="16">
    <source>
        <dbReference type="Pfam" id="PF02563"/>
    </source>
</evidence>
<dbReference type="Pfam" id="PF22461">
    <property type="entry name" value="SLBB_2"/>
    <property type="match status" value="1"/>
</dbReference>
<accession>A0A1X9N7M8</accession>
<keyword evidence="19" id="KW-1185">Reference proteome</keyword>
<keyword evidence="9" id="KW-0406">Ion transport</keyword>
<feature type="domain" description="SLBB" evidence="17">
    <location>
        <begin position="106"/>
        <end position="187"/>
    </location>
</feature>
<protein>
    <submittedName>
        <fullName evidence="18">Uncharacterized protein</fullName>
    </submittedName>
</protein>
<evidence type="ECO:0000256" key="12">
    <source>
        <dbReference type="ARBA" id="ARBA00023139"/>
    </source>
</evidence>
<dbReference type="PANTHER" id="PTHR33619:SF3">
    <property type="entry name" value="POLYSACCHARIDE EXPORT PROTEIN GFCE-RELATED"/>
    <property type="match status" value="1"/>
</dbReference>
<keyword evidence="6" id="KW-0812">Transmembrane</keyword>
<comment type="similarity">
    <text evidence="2">Belongs to the BexD/CtrA/VexA family.</text>
</comment>
<dbReference type="KEGG" id="osg:BST96_08060"/>
<keyword evidence="7 15" id="KW-0732">Signal</keyword>
<organism evidence="18 19">
    <name type="scientific">Oceanicoccus sagamiensis</name>
    <dbReference type="NCBI Taxonomy" id="716816"/>
    <lineage>
        <taxon>Bacteria</taxon>
        <taxon>Pseudomonadati</taxon>
        <taxon>Pseudomonadota</taxon>
        <taxon>Gammaproteobacteria</taxon>
        <taxon>Cellvibrionales</taxon>
        <taxon>Spongiibacteraceae</taxon>
        <taxon>Oceanicoccus</taxon>
    </lineage>
</organism>
<keyword evidence="3" id="KW-0813">Transport</keyword>
<proteinExistence type="inferred from homology"/>
<keyword evidence="10" id="KW-0626">Porin</keyword>
<evidence type="ECO:0000256" key="10">
    <source>
        <dbReference type="ARBA" id="ARBA00023114"/>
    </source>
</evidence>
<feature type="domain" description="Polysaccharide export protein N-terminal" evidence="16">
    <location>
        <begin position="25"/>
        <end position="99"/>
    </location>
</feature>
<dbReference type="GO" id="GO:0006811">
    <property type="term" value="P:monoatomic ion transport"/>
    <property type="evidence" value="ECO:0007669"/>
    <property type="project" value="UniProtKB-KW"/>
</dbReference>
<keyword evidence="11" id="KW-0472">Membrane</keyword>
<dbReference type="STRING" id="716816.BST96_08060"/>
<evidence type="ECO:0000256" key="3">
    <source>
        <dbReference type="ARBA" id="ARBA00022448"/>
    </source>
</evidence>
<dbReference type="RefSeq" id="WP_085758209.1">
    <property type="nucleotide sequence ID" value="NZ_CP019343.1"/>
</dbReference>
<evidence type="ECO:0000256" key="14">
    <source>
        <dbReference type="ARBA" id="ARBA00023288"/>
    </source>
</evidence>
<keyword evidence="14" id="KW-0449">Lipoprotein</keyword>
<dbReference type="InterPro" id="IPR049712">
    <property type="entry name" value="Poly_export"/>
</dbReference>
<dbReference type="InterPro" id="IPR003715">
    <property type="entry name" value="Poly_export_N"/>
</dbReference>
<dbReference type="Proteomes" id="UP000193450">
    <property type="component" value="Chromosome"/>
</dbReference>
<dbReference type="AlphaFoldDB" id="A0A1X9N7M8"/>
<dbReference type="EMBL" id="CP019343">
    <property type="protein sequence ID" value="ARN74078.1"/>
    <property type="molecule type" value="Genomic_DNA"/>
</dbReference>
<evidence type="ECO:0000313" key="19">
    <source>
        <dbReference type="Proteomes" id="UP000193450"/>
    </source>
</evidence>
<evidence type="ECO:0000256" key="6">
    <source>
        <dbReference type="ARBA" id="ARBA00022692"/>
    </source>
</evidence>
<feature type="signal peptide" evidence="15">
    <location>
        <begin position="1"/>
        <end position="25"/>
    </location>
</feature>
<keyword evidence="13" id="KW-0998">Cell outer membrane</keyword>
<dbReference type="GO" id="GO:0009279">
    <property type="term" value="C:cell outer membrane"/>
    <property type="evidence" value="ECO:0007669"/>
    <property type="project" value="UniProtKB-SubCell"/>
</dbReference>
<keyword evidence="5" id="KW-0762">Sugar transport</keyword>
<name>A0A1X9N7M8_9GAMM</name>
<evidence type="ECO:0000256" key="15">
    <source>
        <dbReference type="SAM" id="SignalP"/>
    </source>
</evidence>
<comment type="subcellular location">
    <subcellularLocation>
        <location evidence="1">Cell outer membrane</location>
        <topology evidence="1">Multi-pass membrane protein</topology>
    </subcellularLocation>
</comment>
<keyword evidence="4" id="KW-1134">Transmembrane beta strand</keyword>
<sequence>MKSHKLGLRAIIFSCVITLAQAVVAEPSYKINPGDVLRIDVWNEETLVREVTVLPDGYINFPLVGSISVGGLTTFSAGETIAEALGNYLKDSPTVNVAVSQLLGNKIYIIGKVNRPGDYPINRPTDVMQALAMSGGLNTFAAENKIVVLRRIQSGEQISIPFKYGDVKAGEELQTNIVLQSGDVVVVR</sequence>
<evidence type="ECO:0000256" key="5">
    <source>
        <dbReference type="ARBA" id="ARBA00022597"/>
    </source>
</evidence>
<dbReference type="GO" id="GO:0046930">
    <property type="term" value="C:pore complex"/>
    <property type="evidence" value="ECO:0007669"/>
    <property type="project" value="UniProtKB-KW"/>
</dbReference>